<evidence type="ECO:0000256" key="1">
    <source>
        <dbReference type="SAM" id="Phobius"/>
    </source>
</evidence>
<gene>
    <name evidence="2" type="ORF">SS50377_17909</name>
</gene>
<evidence type="ECO:0000313" key="2">
    <source>
        <dbReference type="EMBL" id="EST42590.1"/>
    </source>
</evidence>
<reference evidence="2" key="1">
    <citation type="journal article" date="2014" name="PLoS Genet.">
        <title>The Genome of Spironucleus salmonicida Highlights a Fish Pathogen Adapted to Fluctuating Environments.</title>
        <authorList>
            <person name="Xu F."/>
            <person name="Jerlstrom-Hultqvist J."/>
            <person name="Einarsson E."/>
            <person name="Astvaldsson A."/>
            <person name="Svard S.G."/>
            <person name="Andersson J.O."/>
        </authorList>
    </citation>
    <scope>NUCLEOTIDE SEQUENCE</scope>
</reference>
<name>V6LDK3_9EUKA</name>
<keyword evidence="1" id="KW-0472">Membrane</keyword>
<keyword evidence="1" id="KW-1133">Transmembrane helix</keyword>
<accession>V6LDK3</accession>
<organism evidence="2">
    <name type="scientific">Spironucleus salmonicida</name>
    <dbReference type="NCBI Taxonomy" id="348837"/>
    <lineage>
        <taxon>Eukaryota</taxon>
        <taxon>Metamonada</taxon>
        <taxon>Diplomonadida</taxon>
        <taxon>Hexamitidae</taxon>
        <taxon>Hexamitinae</taxon>
        <taxon>Spironucleus</taxon>
    </lineage>
</organism>
<proteinExistence type="predicted"/>
<dbReference type="AlphaFoldDB" id="V6LDK3"/>
<protein>
    <recommendedName>
        <fullName evidence="3">Transmembrane protein</fullName>
    </recommendedName>
</protein>
<evidence type="ECO:0008006" key="3">
    <source>
        <dbReference type="Google" id="ProtNLM"/>
    </source>
</evidence>
<feature type="transmembrane region" description="Helical" evidence="1">
    <location>
        <begin position="58"/>
        <end position="80"/>
    </location>
</feature>
<dbReference type="EMBL" id="KI546159">
    <property type="protein sequence ID" value="EST42590.1"/>
    <property type="molecule type" value="Genomic_DNA"/>
</dbReference>
<dbReference type="VEuPathDB" id="GiardiaDB:SS50377_28036"/>
<keyword evidence="1" id="KW-0812">Transmembrane</keyword>
<sequence>MSCIIIWRNRIIIWQCAHHSLTDTIFASSTPVATRFSTTPQKQKFCLICTRRCLCRRAMYASLDIFIYNISLYLLLYCALKMKNAFRRSKFKFDSQTAKNPQHWMICQTSSQRQLNQFTNKVNIPAPPIFDSKQVDQTVEIDYQLSEISSEAETLSPSLSQKINTTKVQMYILMDRFENITRKYESFFQNKNRQ</sequence>